<dbReference type="RefSeq" id="WP_207705355.1">
    <property type="nucleotide sequence ID" value="NZ_JAFREL020000008.1"/>
</dbReference>
<evidence type="ECO:0000313" key="7">
    <source>
        <dbReference type="EMBL" id="MEO1773265.1"/>
    </source>
</evidence>
<comment type="caution">
    <text evidence="7">The sequence shown here is derived from an EMBL/GenBank/DDBJ whole genome shotgun (WGS) entry which is preliminary data.</text>
</comment>
<evidence type="ECO:0000256" key="3">
    <source>
        <dbReference type="ARBA" id="ARBA00022692"/>
    </source>
</evidence>
<dbReference type="EMBL" id="JAFREL020000008">
    <property type="protein sequence ID" value="MEO1773265.1"/>
    <property type="molecule type" value="Genomic_DNA"/>
</dbReference>
<proteinExistence type="predicted"/>
<organism evidence="7 8">
    <name type="scientific">Candidatus Enterococcus ferrettii</name>
    <dbReference type="NCBI Taxonomy" id="2815324"/>
    <lineage>
        <taxon>Bacteria</taxon>
        <taxon>Bacillati</taxon>
        <taxon>Bacillota</taxon>
        <taxon>Bacilli</taxon>
        <taxon>Lactobacillales</taxon>
        <taxon>Enterococcaceae</taxon>
        <taxon>Enterococcus</taxon>
    </lineage>
</organism>
<name>A0ABV0EX83_9ENTE</name>
<evidence type="ECO:0000256" key="4">
    <source>
        <dbReference type="ARBA" id="ARBA00022989"/>
    </source>
</evidence>
<evidence type="ECO:0000256" key="6">
    <source>
        <dbReference type="SAM" id="Phobius"/>
    </source>
</evidence>
<dbReference type="Pfam" id="PF01810">
    <property type="entry name" value="LysE"/>
    <property type="match status" value="1"/>
</dbReference>
<feature type="transmembrane region" description="Helical" evidence="6">
    <location>
        <begin position="42"/>
        <end position="66"/>
    </location>
</feature>
<keyword evidence="3 6" id="KW-0812">Transmembrane</keyword>
<dbReference type="InterPro" id="IPR001123">
    <property type="entry name" value="LeuE-type"/>
</dbReference>
<evidence type="ECO:0000313" key="8">
    <source>
        <dbReference type="Proteomes" id="UP000664357"/>
    </source>
</evidence>
<feature type="transmembrane region" description="Helical" evidence="6">
    <location>
        <begin position="149"/>
        <end position="170"/>
    </location>
</feature>
<keyword evidence="4 6" id="KW-1133">Transmembrane helix</keyword>
<feature type="transmembrane region" description="Helical" evidence="6">
    <location>
        <begin position="182"/>
        <end position="204"/>
    </location>
</feature>
<comment type="subcellular location">
    <subcellularLocation>
        <location evidence="1">Cell membrane</location>
        <topology evidence="1">Multi-pass membrane protein</topology>
    </subcellularLocation>
</comment>
<reference evidence="7 8" key="1">
    <citation type="submission" date="2021-03" db="EMBL/GenBank/DDBJ databases">
        <authorList>
            <person name="Gilmore M.S."/>
            <person name="Schwartzman J."/>
            <person name="Van Tyne D."/>
            <person name="Martin M."/>
            <person name="Earl A.M."/>
            <person name="Manson A.L."/>
            <person name="Straub T."/>
            <person name="Salamzade R."/>
            <person name="Saavedra J."/>
            <person name="Lebreton F."/>
            <person name="Prichula J."/>
            <person name="Schaufler K."/>
            <person name="Gaca A."/>
            <person name="Sgardioli B."/>
            <person name="Wagenaar J."/>
            <person name="Strong T."/>
        </authorList>
    </citation>
    <scope>NUCLEOTIDE SEQUENCE [LARGE SCALE GENOMIC DNA]</scope>
    <source>
        <strain evidence="7 8">665A</strain>
    </source>
</reference>
<dbReference type="PANTHER" id="PTHR30086:SF20">
    <property type="entry name" value="ARGININE EXPORTER PROTEIN ARGO-RELATED"/>
    <property type="match status" value="1"/>
</dbReference>
<evidence type="ECO:0000256" key="1">
    <source>
        <dbReference type="ARBA" id="ARBA00004651"/>
    </source>
</evidence>
<dbReference type="Proteomes" id="UP000664357">
    <property type="component" value="Unassembled WGS sequence"/>
</dbReference>
<evidence type="ECO:0000256" key="2">
    <source>
        <dbReference type="ARBA" id="ARBA00022475"/>
    </source>
</evidence>
<sequence length="205" mass="22428">MTNITSLFKGLRFGMVLQLAVGPVSIMVFSTSMSKGLGNGLLVSWAAVLVDTVFIFLSFCGISSVMDKPNIHFFIKIISGLVLILFGLNSLTTLLKFSLFPDLSILSSITSTNPFLKGILLTISNPLTIIFWSSLLTKQVIENQYNKKELFLFATGCILATILFLSFIAILGNLATQFLSELIITCLNALVGLILLFFGIKLLFN</sequence>
<keyword evidence="8" id="KW-1185">Reference proteome</keyword>
<reference evidence="7 8" key="2">
    <citation type="submission" date="2024-02" db="EMBL/GenBank/DDBJ databases">
        <title>The Genome Sequence of Enterococcus sp. DIV0159.</title>
        <authorList>
            <person name="Earl A."/>
            <person name="Manson A."/>
            <person name="Gilmore M."/>
            <person name="Sanders J."/>
            <person name="Shea T."/>
            <person name="Howe W."/>
            <person name="Livny J."/>
            <person name="Cuomo C."/>
            <person name="Neafsey D."/>
            <person name="Birren B."/>
        </authorList>
    </citation>
    <scope>NUCLEOTIDE SEQUENCE [LARGE SCALE GENOMIC DNA]</scope>
    <source>
        <strain evidence="7 8">665A</strain>
    </source>
</reference>
<accession>A0ABV0EX83</accession>
<keyword evidence="2" id="KW-1003">Cell membrane</keyword>
<gene>
    <name evidence="7" type="ORF">JZO67_005249</name>
</gene>
<dbReference type="PANTHER" id="PTHR30086">
    <property type="entry name" value="ARGININE EXPORTER PROTEIN ARGO"/>
    <property type="match status" value="1"/>
</dbReference>
<evidence type="ECO:0000256" key="5">
    <source>
        <dbReference type="ARBA" id="ARBA00023136"/>
    </source>
</evidence>
<feature type="transmembrane region" description="Helical" evidence="6">
    <location>
        <begin position="115"/>
        <end position="137"/>
    </location>
</feature>
<protein>
    <recommendedName>
        <fullName evidence="9">Lysine transporter LysE</fullName>
    </recommendedName>
</protein>
<feature type="transmembrane region" description="Helical" evidence="6">
    <location>
        <begin position="73"/>
        <end position="95"/>
    </location>
</feature>
<evidence type="ECO:0008006" key="9">
    <source>
        <dbReference type="Google" id="ProtNLM"/>
    </source>
</evidence>
<feature type="transmembrane region" description="Helical" evidence="6">
    <location>
        <begin position="12"/>
        <end position="30"/>
    </location>
</feature>
<keyword evidence="5 6" id="KW-0472">Membrane</keyword>